<evidence type="ECO:0000313" key="1">
    <source>
        <dbReference type="EMBL" id="KAJ7527899.1"/>
    </source>
</evidence>
<name>A0ACC2BDN8_DIPCM</name>
<evidence type="ECO:0000313" key="2">
    <source>
        <dbReference type="Proteomes" id="UP001162992"/>
    </source>
</evidence>
<sequence length="397" mass="44020">MPPNSHAAAISSLALCFRKRLLLANALECGSFIKLGQLGNLCLSSKARLQLLPAAHYGVHYILLRKKQQLSGSGMTSQVLCRASGEVMDSEGGYSDIDAGSSDRKVMIRSKRVRSHDVGMNFEGVSLASSVKEQAPTVCRPVAQVGGKRLAKQKRGNEESSEAFEGTESDEMFMREALLEAHLAAMKGEVPVGAVMVHSGRIIARAHNQVEAKGDPTAHAEMRCIQNASQLLGRWRLLESTLYVTLEPCPMCAGAILQARVGELVWGARNTLLGADGSWVSLFPQHQSSKQHDEARQSHPEDRPEQQAAVKIPIHPFHPNITLRREVLSKECSEIMQSFFRTRRKFNSSATARRASNERFQHHKSIISFLHICIGKLWYKAVLLLNMLRLHFQLKAQ</sequence>
<accession>A0ACC2BDN8</accession>
<organism evidence="1 2">
    <name type="scientific">Diphasiastrum complanatum</name>
    <name type="common">Issler's clubmoss</name>
    <name type="synonym">Lycopodium complanatum</name>
    <dbReference type="NCBI Taxonomy" id="34168"/>
    <lineage>
        <taxon>Eukaryota</taxon>
        <taxon>Viridiplantae</taxon>
        <taxon>Streptophyta</taxon>
        <taxon>Embryophyta</taxon>
        <taxon>Tracheophyta</taxon>
        <taxon>Lycopodiopsida</taxon>
        <taxon>Lycopodiales</taxon>
        <taxon>Lycopodiaceae</taxon>
        <taxon>Lycopodioideae</taxon>
        <taxon>Diphasiastrum</taxon>
    </lineage>
</organism>
<reference evidence="2" key="1">
    <citation type="journal article" date="2024" name="Proc. Natl. Acad. Sci. U.S.A.">
        <title>Extraordinary preservation of gene collinearity over three hundred million years revealed in homosporous lycophytes.</title>
        <authorList>
            <person name="Li C."/>
            <person name="Wickell D."/>
            <person name="Kuo L.Y."/>
            <person name="Chen X."/>
            <person name="Nie B."/>
            <person name="Liao X."/>
            <person name="Peng D."/>
            <person name="Ji J."/>
            <person name="Jenkins J."/>
            <person name="Williams M."/>
            <person name="Shu S."/>
            <person name="Plott C."/>
            <person name="Barry K."/>
            <person name="Rajasekar S."/>
            <person name="Grimwood J."/>
            <person name="Han X."/>
            <person name="Sun S."/>
            <person name="Hou Z."/>
            <person name="He W."/>
            <person name="Dai G."/>
            <person name="Sun C."/>
            <person name="Schmutz J."/>
            <person name="Leebens-Mack J.H."/>
            <person name="Li F.W."/>
            <person name="Wang L."/>
        </authorList>
    </citation>
    <scope>NUCLEOTIDE SEQUENCE [LARGE SCALE GENOMIC DNA]</scope>
    <source>
        <strain evidence="2">cv. PW_Plant_1</strain>
    </source>
</reference>
<gene>
    <name evidence="1" type="ORF">O6H91_16G075200</name>
</gene>
<protein>
    <submittedName>
        <fullName evidence="1">Uncharacterized protein</fullName>
    </submittedName>
</protein>
<dbReference type="EMBL" id="CM055107">
    <property type="protein sequence ID" value="KAJ7527899.1"/>
    <property type="molecule type" value="Genomic_DNA"/>
</dbReference>
<comment type="caution">
    <text evidence="1">The sequence shown here is derived from an EMBL/GenBank/DDBJ whole genome shotgun (WGS) entry which is preliminary data.</text>
</comment>
<dbReference type="Proteomes" id="UP001162992">
    <property type="component" value="Chromosome 16"/>
</dbReference>
<keyword evidence="2" id="KW-1185">Reference proteome</keyword>
<proteinExistence type="predicted"/>